<protein>
    <submittedName>
        <fullName evidence="1">Uncharacterized protein</fullName>
    </submittedName>
</protein>
<accession>A0A2T4BBW3</accession>
<evidence type="ECO:0000313" key="2">
    <source>
        <dbReference type="Proteomes" id="UP000241546"/>
    </source>
</evidence>
<reference evidence="2" key="1">
    <citation type="submission" date="2016-07" db="EMBL/GenBank/DDBJ databases">
        <title>Multiple horizontal gene transfer events from other fungi enriched the ability of initially mycotrophic Trichoderma (Ascomycota) to feed on dead plant biomass.</title>
        <authorList>
            <consortium name="DOE Joint Genome Institute"/>
            <person name="Atanasova L."/>
            <person name="Chenthamara K."/>
            <person name="Zhang J."/>
            <person name="Grujic M."/>
            <person name="Henrissat B."/>
            <person name="Kuo A."/>
            <person name="Aerts A."/>
            <person name="Salamov A."/>
            <person name="Lipzen A."/>
            <person name="Labutti K."/>
            <person name="Barry K."/>
            <person name="Miao Y."/>
            <person name="Rahimi M.J."/>
            <person name="Shen Q."/>
            <person name="Grigoriev I.V."/>
            <person name="Kubicek C.P."/>
            <person name="Druzhinina I.S."/>
        </authorList>
    </citation>
    <scope>NUCLEOTIDE SEQUENCE [LARGE SCALE GENOMIC DNA]</scope>
    <source>
        <strain evidence="2">TUCIM 6016</strain>
    </source>
</reference>
<evidence type="ECO:0000313" key="1">
    <source>
        <dbReference type="EMBL" id="PTB66805.1"/>
    </source>
</evidence>
<organism evidence="1 2">
    <name type="scientific">Trichoderma citrinoviride</name>
    <dbReference type="NCBI Taxonomy" id="58853"/>
    <lineage>
        <taxon>Eukaryota</taxon>
        <taxon>Fungi</taxon>
        <taxon>Dikarya</taxon>
        <taxon>Ascomycota</taxon>
        <taxon>Pezizomycotina</taxon>
        <taxon>Sordariomycetes</taxon>
        <taxon>Hypocreomycetidae</taxon>
        <taxon>Hypocreales</taxon>
        <taxon>Hypocreaceae</taxon>
        <taxon>Trichoderma</taxon>
    </lineage>
</organism>
<dbReference type="Proteomes" id="UP000241546">
    <property type="component" value="Unassembled WGS sequence"/>
</dbReference>
<dbReference type="OrthoDB" id="5416097at2759"/>
<dbReference type="AlphaFoldDB" id="A0A2T4BBW3"/>
<dbReference type="GeneID" id="36603285"/>
<gene>
    <name evidence="1" type="ORF">BBK36DRAFT_1168328</name>
</gene>
<keyword evidence="2" id="KW-1185">Reference proteome</keyword>
<dbReference type="RefSeq" id="XP_024750125.1">
    <property type="nucleotide sequence ID" value="XM_024895167.1"/>
</dbReference>
<dbReference type="EMBL" id="KZ680212">
    <property type="protein sequence ID" value="PTB66805.1"/>
    <property type="molecule type" value="Genomic_DNA"/>
</dbReference>
<name>A0A2T4BBW3_9HYPO</name>
<sequence length="429" mass="47980">MHPEPPPQLNPILPVLVGQRPVEIEVIPIPSSPTLGPDPMEESTVEGLIFTMETTPEPRPQGIQDDYVEVVAEDTREIASQDSPFLGLNIGTQLEEALRSFLHRPSTTNHTVLQLMNFLEDDPAYWPPSDLVPQDFLDDKIRFIGDILRNLTDEFEVEDLTVMQFVYFCMMPTHRVYEIGTCDWEQGGYYKDMTVEAAGYISFMNPAEQAMALARDGNVCILTGAANPEACRILPFATTATQHNAESSWSFWFILSDFMDERARAGFESMLLTAGGSDECWNMLSMTPALGALWKRCFFAFKCVRITPTDNDNGIIWLQFNLMPRNDVDPQAVVTPTKENLLRLLQDTPSSEGSSAADALRTSGRHLENGHTFGLSMPMDEIVRMKVAIDIQWNAIRLAAISGLARTWDAGNEDVDLESVYTDNIPFTA</sequence>
<proteinExistence type="predicted"/>